<feature type="signal peptide" evidence="2">
    <location>
        <begin position="1"/>
        <end position="17"/>
    </location>
</feature>
<comment type="caution">
    <text evidence="3">The sequence shown here is derived from an EMBL/GenBank/DDBJ whole genome shotgun (WGS) entry which is preliminary data.</text>
</comment>
<dbReference type="GO" id="GO:0005789">
    <property type="term" value="C:endoplasmic reticulum membrane"/>
    <property type="evidence" value="ECO:0007669"/>
    <property type="project" value="TreeGrafter"/>
</dbReference>
<dbReference type="PANTHER" id="PTHR28022:SF1">
    <property type="entry name" value="GPI MANNOSYLTRANSFERASE 2 SUBUNIT PGA1"/>
    <property type="match status" value="1"/>
</dbReference>
<dbReference type="OrthoDB" id="3360032at2759"/>
<protein>
    <submittedName>
        <fullName evidence="3">Uncharacterized protein</fullName>
    </submittedName>
</protein>
<dbReference type="Pfam" id="PF10333">
    <property type="entry name" value="Pga1"/>
    <property type="match status" value="1"/>
</dbReference>
<dbReference type="Proteomes" id="UP001055219">
    <property type="component" value="Unassembled WGS sequence"/>
</dbReference>
<feature type="chain" id="PRO_5040381818" evidence="2">
    <location>
        <begin position="18"/>
        <end position="230"/>
    </location>
</feature>
<dbReference type="RefSeq" id="XP_051362682.1">
    <property type="nucleotide sequence ID" value="XM_051506037.1"/>
</dbReference>
<dbReference type="AlphaFoldDB" id="A0A9P9Y1M0"/>
<keyword evidence="4" id="KW-1185">Reference proteome</keyword>
<reference evidence="3" key="2">
    <citation type="submission" date="2022-07" db="EMBL/GenBank/DDBJ databases">
        <authorList>
            <person name="Goncalves M.F.M."/>
            <person name="Hilario S."/>
            <person name="Van De Peer Y."/>
            <person name="Esteves A.C."/>
            <person name="Alves A."/>
        </authorList>
    </citation>
    <scope>NUCLEOTIDE SEQUENCE</scope>
    <source>
        <strain evidence="3">MUM 19.33</strain>
    </source>
</reference>
<dbReference type="PANTHER" id="PTHR28022">
    <property type="entry name" value="GPI MANNOSYLTRANSFERASE 2 SUBUNIT PGA1"/>
    <property type="match status" value="1"/>
</dbReference>
<proteinExistence type="predicted"/>
<evidence type="ECO:0000256" key="1">
    <source>
        <dbReference type="SAM" id="Phobius"/>
    </source>
</evidence>
<evidence type="ECO:0000256" key="2">
    <source>
        <dbReference type="SAM" id="SignalP"/>
    </source>
</evidence>
<dbReference type="GO" id="GO:0006506">
    <property type="term" value="P:GPI anchor biosynthetic process"/>
    <property type="evidence" value="ECO:0007669"/>
    <property type="project" value="TreeGrafter"/>
</dbReference>
<organism evidence="3 4">
    <name type="scientific">Emericellopsis cladophorae</name>
    <dbReference type="NCBI Taxonomy" id="2686198"/>
    <lineage>
        <taxon>Eukaryota</taxon>
        <taxon>Fungi</taxon>
        <taxon>Dikarya</taxon>
        <taxon>Ascomycota</taxon>
        <taxon>Pezizomycotina</taxon>
        <taxon>Sordariomycetes</taxon>
        <taxon>Hypocreomycetidae</taxon>
        <taxon>Hypocreales</taxon>
        <taxon>Bionectriaceae</taxon>
        <taxon>Emericellopsis</taxon>
    </lineage>
</organism>
<sequence length="230" mass="25498">MWIGLLLLCLAAPLVIANVEKAIFLGPPSINVPLQQPTLSSLNLDTLTPKNSMIRTQLPRSFQRGKSPGQTKWLILDGLTEGQRYELRVCWSAMEPTAFDIETFDVEHVFETPELIQSLSDFAYSRVGTAADPADVTTNETEKTSSVLFVRIITAADYYSDYTELMENPPPVLVDLILDPFLFNVLPRSLLPTGGYIVCVAIAAWFVASYITSKVKSFAEGSSTMEKKKQ</sequence>
<evidence type="ECO:0000313" key="3">
    <source>
        <dbReference type="EMBL" id="KAI6781826.1"/>
    </source>
</evidence>
<dbReference type="GO" id="GO:0031501">
    <property type="term" value="C:mannosyltransferase complex"/>
    <property type="evidence" value="ECO:0007669"/>
    <property type="project" value="TreeGrafter"/>
</dbReference>
<reference evidence="3" key="1">
    <citation type="journal article" date="2021" name="J Fungi (Basel)">
        <title>Genomic and Metabolomic Analyses of the Marine Fungus Emericellopsis cladophorae: Insights into Saltwater Adaptability Mechanisms and Its Biosynthetic Potential.</title>
        <authorList>
            <person name="Goncalves M.F.M."/>
            <person name="Hilario S."/>
            <person name="Van de Peer Y."/>
            <person name="Esteves A.C."/>
            <person name="Alves A."/>
        </authorList>
    </citation>
    <scope>NUCLEOTIDE SEQUENCE</scope>
    <source>
        <strain evidence="3">MUM 19.33</strain>
    </source>
</reference>
<keyword evidence="2" id="KW-0732">Signal</keyword>
<gene>
    <name evidence="3" type="ORF">J7T54_004992</name>
</gene>
<keyword evidence="1" id="KW-0812">Transmembrane</keyword>
<keyword evidence="1" id="KW-1133">Transmembrane helix</keyword>
<dbReference type="GO" id="GO:0000030">
    <property type="term" value="F:mannosyltransferase activity"/>
    <property type="evidence" value="ECO:0007669"/>
    <property type="project" value="TreeGrafter"/>
</dbReference>
<dbReference type="EMBL" id="JAGIXG020000018">
    <property type="protein sequence ID" value="KAI6781826.1"/>
    <property type="molecule type" value="Genomic_DNA"/>
</dbReference>
<feature type="transmembrane region" description="Helical" evidence="1">
    <location>
        <begin position="190"/>
        <end position="211"/>
    </location>
</feature>
<accession>A0A9P9Y1M0</accession>
<dbReference type="InterPro" id="IPR019433">
    <property type="entry name" value="GPI_ManTrfase_II_coact_Pga1"/>
</dbReference>
<dbReference type="GeneID" id="75831478"/>
<name>A0A9P9Y1M0_9HYPO</name>
<keyword evidence="1" id="KW-0472">Membrane</keyword>
<evidence type="ECO:0000313" key="4">
    <source>
        <dbReference type="Proteomes" id="UP001055219"/>
    </source>
</evidence>